<keyword evidence="3" id="KW-1185">Reference proteome</keyword>
<feature type="region of interest" description="Disordered" evidence="1">
    <location>
        <begin position="371"/>
        <end position="393"/>
    </location>
</feature>
<accession>A0AAE0K4H3</accession>
<dbReference type="Proteomes" id="UP001285441">
    <property type="component" value="Unassembled WGS sequence"/>
</dbReference>
<proteinExistence type="predicted"/>
<feature type="region of interest" description="Disordered" evidence="1">
    <location>
        <begin position="409"/>
        <end position="443"/>
    </location>
</feature>
<evidence type="ECO:0000256" key="1">
    <source>
        <dbReference type="SAM" id="MobiDB-lite"/>
    </source>
</evidence>
<name>A0AAE0K4H3_9PEZI</name>
<evidence type="ECO:0000313" key="3">
    <source>
        <dbReference type="Proteomes" id="UP001285441"/>
    </source>
</evidence>
<feature type="region of interest" description="Disordered" evidence="1">
    <location>
        <begin position="281"/>
        <end position="321"/>
    </location>
</feature>
<reference evidence="2" key="1">
    <citation type="journal article" date="2023" name="Mol. Phylogenet. Evol.">
        <title>Genome-scale phylogeny and comparative genomics of the fungal order Sordariales.</title>
        <authorList>
            <person name="Hensen N."/>
            <person name="Bonometti L."/>
            <person name="Westerberg I."/>
            <person name="Brannstrom I.O."/>
            <person name="Guillou S."/>
            <person name="Cros-Aarteil S."/>
            <person name="Calhoun S."/>
            <person name="Haridas S."/>
            <person name="Kuo A."/>
            <person name="Mondo S."/>
            <person name="Pangilinan J."/>
            <person name="Riley R."/>
            <person name="LaButti K."/>
            <person name="Andreopoulos B."/>
            <person name="Lipzen A."/>
            <person name="Chen C."/>
            <person name="Yan M."/>
            <person name="Daum C."/>
            <person name="Ng V."/>
            <person name="Clum A."/>
            <person name="Steindorff A."/>
            <person name="Ohm R.A."/>
            <person name="Martin F."/>
            <person name="Silar P."/>
            <person name="Natvig D.O."/>
            <person name="Lalanne C."/>
            <person name="Gautier V."/>
            <person name="Ament-Velasquez S.L."/>
            <person name="Kruys A."/>
            <person name="Hutchinson M.I."/>
            <person name="Powell A.J."/>
            <person name="Barry K."/>
            <person name="Miller A.N."/>
            <person name="Grigoriev I.V."/>
            <person name="Debuchy R."/>
            <person name="Gladieux P."/>
            <person name="Hiltunen Thoren M."/>
            <person name="Johannesson H."/>
        </authorList>
    </citation>
    <scope>NUCLEOTIDE SEQUENCE</scope>
    <source>
        <strain evidence="2">CBS 232.78</strain>
    </source>
</reference>
<gene>
    <name evidence="2" type="ORF">B0H63DRAFT_485738</name>
</gene>
<evidence type="ECO:0000313" key="2">
    <source>
        <dbReference type="EMBL" id="KAK3369908.1"/>
    </source>
</evidence>
<feature type="compositionally biased region" description="Basic and acidic residues" evidence="1">
    <location>
        <begin position="304"/>
        <end position="313"/>
    </location>
</feature>
<dbReference type="EMBL" id="JAULSW010000009">
    <property type="protein sequence ID" value="KAK3369908.1"/>
    <property type="molecule type" value="Genomic_DNA"/>
</dbReference>
<feature type="compositionally biased region" description="Basic and acidic residues" evidence="1">
    <location>
        <begin position="374"/>
        <end position="386"/>
    </location>
</feature>
<reference evidence="2" key="2">
    <citation type="submission" date="2023-06" db="EMBL/GenBank/DDBJ databases">
        <authorList>
            <consortium name="Lawrence Berkeley National Laboratory"/>
            <person name="Haridas S."/>
            <person name="Hensen N."/>
            <person name="Bonometti L."/>
            <person name="Westerberg I."/>
            <person name="Brannstrom I.O."/>
            <person name="Guillou S."/>
            <person name="Cros-Aarteil S."/>
            <person name="Calhoun S."/>
            <person name="Kuo A."/>
            <person name="Mondo S."/>
            <person name="Pangilinan J."/>
            <person name="Riley R."/>
            <person name="LaButti K."/>
            <person name="Andreopoulos B."/>
            <person name="Lipzen A."/>
            <person name="Chen C."/>
            <person name="Yanf M."/>
            <person name="Daum C."/>
            <person name="Ng V."/>
            <person name="Clum A."/>
            <person name="Steindorff A."/>
            <person name="Ohm R."/>
            <person name="Martin F."/>
            <person name="Silar P."/>
            <person name="Natvig D."/>
            <person name="Lalanne C."/>
            <person name="Gautier V."/>
            <person name="Ament-velasquez S.L."/>
            <person name="Kruys A."/>
            <person name="Hutchinson M.I."/>
            <person name="Powell A.J."/>
            <person name="Barry K."/>
            <person name="Miller A.N."/>
            <person name="Grigoriev I.V."/>
            <person name="Debuchy R."/>
            <person name="Gladieux P."/>
            <person name="Thoren M.H."/>
            <person name="Johannesson H."/>
        </authorList>
    </citation>
    <scope>NUCLEOTIDE SEQUENCE</scope>
    <source>
        <strain evidence="2">CBS 232.78</strain>
    </source>
</reference>
<organism evidence="2 3">
    <name type="scientific">Podospora didyma</name>
    <dbReference type="NCBI Taxonomy" id="330526"/>
    <lineage>
        <taxon>Eukaryota</taxon>
        <taxon>Fungi</taxon>
        <taxon>Dikarya</taxon>
        <taxon>Ascomycota</taxon>
        <taxon>Pezizomycotina</taxon>
        <taxon>Sordariomycetes</taxon>
        <taxon>Sordariomycetidae</taxon>
        <taxon>Sordariales</taxon>
        <taxon>Podosporaceae</taxon>
        <taxon>Podospora</taxon>
    </lineage>
</organism>
<sequence>MLLDRWGLARLLPEGNNERNGKENDTFLPCFRLLVRHGAARGGHMAPLLCKYDMNLMDLKWYDEDMFDWYNERGRPWTAPADASARGALAAELVGADEHHDDVSEALTKYLASQALRWFHQALYDAHDGDAMRRVISELVRQHDADVDFRLQHRNAGPTALHILSDMWNKNMDRLNAELYYVWHDDDRVEPPQRILSYMRPCRLMDPLIADYGANPWAAFNGKTAIGMVDAARDDEPRPAHPDLTGVACVCYGTDDTCELFNFDWHDKGWRHLRRLAHYRDDTDDDDDHSRSPDSADSLVEFDTSLRDPDRPTWELGEDLPGRPSDWDGAYYPKDGHGFKVHKLKPLALRFISRSKYPRAREERLRTSPHIHWPRMDHDDNEDNNHSKTAGRGKVRTWTEMRHRTACQCWPRPGVGDKPGKRSSRRIRRSATGGTFSPGPLPDFQAGKKPAFAYYESPCHRFWDGFDETTRRRITCFYTIDHVGEEVGEVPDDEEGHWKLNPPLRHFHAERQNDSTVCLSRWRCDLCKLTPWPVEDPRAVI</sequence>
<comment type="caution">
    <text evidence="2">The sequence shown here is derived from an EMBL/GenBank/DDBJ whole genome shotgun (WGS) entry which is preliminary data.</text>
</comment>
<dbReference type="AlphaFoldDB" id="A0AAE0K4H3"/>
<protein>
    <submittedName>
        <fullName evidence="2">Uncharacterized protein</fullName>
    </submittedName>
</protein>